<dbReference type="Pfam" id="PF14559">
    <property type="entry name" value="TPR_19"/>
    <property type="match status" value="1"/>
</dbReference>
<evidence type="ECO:0000313" key="2">
    <source>
        <dbReference type="EMBL" id="MBB5271233.1"/>
    </source>
</evidence>
<organism evidence="2 3">
    <name type="scientific">Quisquiliibacterium transsilvanicum</name>
    <dbReference type="NCBI Taxonomy" id="1549638"/>
    <lineage>
        <taxon>Bacteria</taxon>
        <taxon>Pseudomonadati</taxon>
        <taxon>Pseudomonadota</taxon>
        <taxon>Betaproteobacteria</taxon>
        <taxon>Burkholderiales</taxon>
        <taxon>Burkholderiaceae</taxon>
        <taxon>Quisquiliibacterium</taxon>
    </lineage>
</organism>
<accession>A0A7W8HG03</accession>
<gene>
    <name evidence="2" type="ORF">HNQ70_001237</name>
</gene>
<dbReference type="Gene3D" id="1.25.40.10">
    <property type="entry name" value="Tetratricopeptide repeat domain"/>
    <property type="match status" value="1"/>
</dbReference>
<dbReference type="SUPFAM" id="SSF48452">
    <property type="entry name" value="TPR-like"/>
    <property type="match status" value="1"/>
</dbReference>
<sequence length="221" mass="23999">MNETTMNTLRRILLLMLALTSLPALALSTGGLGQLERIQGRWAEINYQLPAAQREGAFAELAALAGNAVSAEPQAAELHIWRGIVLSTWAGAKGGLGALDLVKQARSELEQALKLDPRALDGSAYTSLGTLYYQVPRWPIAFGDDEKAEELLKKALTINPDGIDPNYFYGDFLLRKKRYAEARTVLEKALAAPDRPTRASADAGRRAEARALLEVVKGKLG</sequence>
<keyword evidence="1" id="KW-0732">Signal</keyword>
<dbReference type="RefSeq" id="WP_221302656.1">
    <property type="nucleotide sequence ID" value="NZ_BAABEW010000017.1"/>
</dbReference>
<evidence type="ECO:0000313" key="3">
    <source>
        <dbReference type="Proteomes" id="UP000532440"/>
    </source>
</evidence>
<reference evidence="2 3" key="1">
    <citation type="submission" date="2020-08" db="EMBL/GenBank/DDBJ databases">
        <title>Genomic Encyclopedia of Type Strains, Phase IV (KMG-IV): sequencing the most valuable type-strain genomes for metagenomic binning, comparative biology and taxonomic classification.</title>
        <authorList>
            <person name="Goeker M."/>
        </authorList>
    </citation>
    <scope>NUCLEOTIDE SEQUENCE [LARGE SCALE GENOMIC DNA]</scope>
    <source>
        <strain evidence="2 3">DSM 29781</strain>
    </source>
</reference>
<dbReference type="Proteomes" id="UP000532440">
    <property type="component" value="Unassembled WGS sequence"/>
</dbReference>
<proteinExistence type="predicted"/>
<dbReference type="AlphaFoldDB" id="A0A7W8HG03"/>
<dbReference type="InterPro" id="IPR011990">
    <property type="entry name" value="TPR-like_helical_dom_sf"/>
</dbReference>
<feature type="signal peptide" evidence="1">
    <location>
        <begin position="1"/>
        <end position="26"/>
    </location>
</feature>
<protein>
    <submittedName>
        <fullName evidence="2">Tetratricopeptide (TPR) repeat protein</fullName>
    </submittedName>
</protein>
<keyword evidence="3" id="KW-1185">Reference proteome</keyword>
<dbReference type="EMBL" id="JACHGB010000002">
    <property type="protein sequence ID" value="MBB5271233.1"/>
    <property type="molecule type" value="Genomic_DNA"/>
</dbReference>
<comment type="caution">
    <text evidence="2">The sequence shown here is derived from an EMBL/GenBank/DDBJ whole genome shotgun (WGS) entry which is preliminary data.</text>
</comment>
<evidence type="ECO:0000256" key="1">
    <source>
        <dbReference type="SAM" id="SignalP"/>
    </source>
</evidence>
<name>A0A7W8HG03_9BURK</name>
<feature type="chain" id="PRO_5030959802" evidence="1">
    <location>
        <begin position="27"/>
        <end position="221"/>
    </location>
</feature>